<feature type="compositionally biased region" description="Low complexity" evidence="8">
    <location>
        <begin position="175"/>
        <end position="199"/>
    </location>
</feature>
<dbReference type="InterPro" id="IPR016177">
    <property type="entry name" value="DNA-bd_dom_sf"/>
</dbReference>
<reference evidence="10 11" key="1">
    <citation type="submission" date="2014-04" db="EMBL/GenBank/DDBJ databases">
        <authorList>
            <consortium name="International Citrus Genome Consortium"/>
            <person name="Gmitter F."/>
            <person name="Chen C."/>
            <person name="Farmerie W."/>
            <person name="Harkins T."/>
            <person name="Desany B."/>
            <person name="Mohiuddin M."/>
            <person name="Kodira C."/>
            <person name="Borodovsky M."/>
            <person name="Lomsadze A."/>
            <person name="Burns P."/>
            <person name="Jenkins J."/>
            <person name="Prochnik S."/>
            <person name="Shu S."/>
            <person name="Chapman J."/>
            <person name="Pitluck S."/>
            <person name="Schmutz J."/>
            <person name="Rokhsar D."/>
        </authorList>
    </citation>
    <scope>NUCLEOTIDE SEQUENCE</scope>
</reference>
<dbReference type="InterPro" id="IPR001471">
    <property type="entry name" value="AP2/ERF_dom"/>
</dbReference>
<dbReference type="PROSITE" id="PS51032">
    <property type="entry name" value="AP2_ERF"/>
    <property type="match status" value="1"/>
</dbReference>
<evidence type="ECO:0000256" key="6">
    <source>
        <dbReference type="ARBA" id="ARBA00023242"/>
    </source>
</evidence>
<evidence type="ECO:0000259" key="9">
    <source>
        <dbReference type="PROSITE" id="PS51032"/>
    </source>
</evidence>
<dbReference type="CDD" id="cd00018">
    <property type="entry name" value="AP2"/>
    <property type="match status" value="1"/>
</dbReference>
<feature type="region of interest" description="Disordered" evidence="8">
    <location>
        <begin position="175"/>
        <end position="211"/>
    </location>
</feature>
<dbReference type="Gene3D" id="3.30.730.10">
    <property type="entry name" value="AP2/ERF domain"/>
    <property type="match status" value="1"/>
</dbReference>
<keyword evidence="11" id="KW-1185">Reference proteome</keyword>
<organism evidence="10 11">
    <name type="scientific">Citrus sinensis</name>
    <name type="common">Sweet orange</name>
    <name type="synonym">Citrus aurantium var. sinensis</name>
    <dbReference type="NCBI Taxonomy" id="2711"/>
    <lineage>
        <taxon>Eukaryota</taxon>
        <taxon>Viridiplantae</taxon>
        <taxon>Streptophyta</taxon>
        <taxon>Embryophyta</taxon>
        <taxon>Tracheophyta</taxon>
        <taxon>Spermatophyta</taxon>
        <taxon>Magnoliopsida</taxon>
        <taxon>eudicotyledons</taxon>
        <taxon>Gunneridae</taxon>
        <taxon>Pentapetalae</taxon>
        <taxon>rosids</taxon>
        <taxon>malvids</taxon>
        <taxon>Sapindales</taxon>
        <taxon>Rutaceae</taxon>
        <taxon>Aurantioideae</taxon>
        <taxon>Citrus</taxon>
    </lineage>
</organism>
<evidence type="ECO:0000256" key="3">
    <source>
        <dbReference type="ARBA" id="ARBA00023125"/>
    </source>
</evidence>
<name>A0A067H3S9_CITSI</name>
<feature type="compositionally biased region" description="Low complexity" evidence="8">
    <location>
        <begin position="20"/>
        <end position="40"/>
    </location>
</feature>
<evidence type="ECO:0000313" key="10">
    <source>
        <dbReference type="EMBL" id="KDO85585.1"/>
    </source>
</evidence>
<evidence type="ECO:0000256" key="8">
    <source>
        <dbReference type="SAM" id="MobiDB-lite"/>
    </source>
</evidence>
<accession>A0A067H3S9</accession>
<dbReference type="InterPro" id="IPR036955">
    <property type="entry name" value="AP2/ERF_dom_sf"/>
</dbReference>
<dbReference type="PaxDb" id="2711-XP_006464460.1"/>
<evidence type="ECO:0000256" key="7">
    <source>
        <dbReference type="ARBA" id="ARBA00024343"/>
    </source>
</evidence>
<dbReference type="InterPro" id="IPR051032">
    <property type="entry name" value="AP2/ERF_TF_ERF_subfamily"/>
</dbReference>
<evidence type="ECO:0000256" key="5">
    <source>
        <dbReference type="ARBA" id="ARBA00023163"/>
    </source>
</evidence>
<dbReference type="PRINTS" id="PR00367">
    <property type="entry name" value="ETHRSPELEMNT"/>
</dbReference>
<dbReference type="EMBL" id="KK784873">
    <property type="protein sequence ID" value="KDO85585.1"/>
    <property type="molecule type" value="Genomic_DNA"/>
</dbReference>
<dbReference type="PANTHER" id="PTHR31985">
    <property type="entry name" value="ETHYLENE-RESPONSIVE TRANSCRIPTION FACTOR ERF042-RELATED"/>
    <property type="match status" value="1"/>
</dbReference>
<dbReference type="GO" id="GO:0003700">
    <property type="term" value="F:DNA-binding transcription factor activity"/>
    <property type="evidence" value="ECO:0007669"/>
    <property type="project" value="InterPro"/>
</dbReference>
<keyword evidence="6" id="KW-0539">Nucleus</keyword>
<sequence>MAKNINNINENASLDILRSSSNSAAGGAASSSSSSSCSESPTKKPSNNININCRREKKKAQNGKHRTCSSTGCCYRGVRMRSWGKWVSEIREPRKKSRIWLGTYPIPEMAARAHDVAALAIKGRSAFLNFPLLAHQLPSPLSKSPKDIQAAAAEAAAAFQAEPDPLQLPHVRVLSSSSNSNTTTGTTSLLSSDSTNVNTQELTSSPNDSLHLHHRDDDDAFFDLPDLFINGSDHLGGGFCSYLSTSVDTGFRLEEPFLWEYQ</sequence>
<dbReference type="SMR" id="A0A067H3S9"/>
<feature type="domain" description="AP2/ERF" evidence="9">
    <location>
        <begin position="74"/>
        <end position="131"/>
    </location>
</feature>
<dbReference type="GO" id="GO:0003677">
    <property type="term" value="F:DNA binding"/>
    <property type="evidence" value="ECO:0007669"/>
    <property type="project" value="UniProtKB-KW"/>
</dbReference>
<dbReference type="PANTHER" id="PTHR31985:SF300">
    <property type="entry name" value="ETHYLENE-RESPONSIVE TRANSCRIPTION FACTOR ERF035"/>
    <property type="match status" value="1"/>
</dbReference>
<dbReference type="KEGG" id="cit:102611994"/>
<protein>
    <recommendedName>
        <fullName evidence="9">AP2/ERF domain-containing protein</fullName>
    </recommendedName>
</protein>
<dbReference type="AlphaFoldDB" id="A0A067H3S9"/>
<dbReference type="FunFam" id="3.30.730.10:FF:000001">
    <property type="entry name" value="Ethylene-responsive transcription factor 2"/>
    <property type="match status" value="1"/>
</dbReference>
<gene>
    <name evidence="10" type="ORF">CISIN_1g024791mg</name>
</gene>
<feature type="region of interest" description="Disordered" evidence="8">
    <location>
        <begin position="20"/>
        <end position="69"/>
    </location>
</feature>
<dbReference type="OrthoDB" id="1932364at2759"/>
<feature type="compositionally biased region" description="Basic residues" evidence="8">
    <location>
        <begin position="55"/>
        <end position="67"/>
    </location>
</feature>
<dbReference type="SMART" id="SM00380">
    <property type="entry name" value="AP2"/>
    <property type="match status" value="1"/>
</dbReference>
<dbReference type="Proteomes" id="UP000027120">
    <property type="component" value="Unassembled WGS sequence"/>
</dbReference>
<evidence type="ECO:0000256" key="1">
    <source>
        <dbReference type="ARBA" id="ARBA00004123"/>
    </source>
</evidence>
<evidence type="ECO:0000313" key="11">
    <source>
        <dbReference type="Proteomes" id="UP000027120"/>
    </source>
</evidence>
<dbReference type="eggNOG" id="ENOG502QW5S">
    <property type="taxonomic scope" value="Eukaryota"/>
</dbReference>
<dbReference type="SUPFAM" id="SSF54171">
    <property type="entry name" value="DNA-binding domain"/>
    <property type="match status" value="1"/>
</dbReference>
<keyword evidence="3" id="KW-0238">DNA-binding</keyword>
<evidence type="ECO:0000256" key="4">
    <source>
        <dbReference type="ARBA" id="ARBA00023159"/>
    </source>
</evidence>
<keyword evidence="5" id="KW-0804">Transcription</keyword>
<dbReference type="STRING" id="2711.A0A067H3S9"/>
<keyword evidence="4" id="KW-0010">Activator</keyword>
<dbReference type="Pfam" id="PF00847">
    <property type="entry name" value="AP2"/>
    <property type="match status" value="1"/>
</dbReference>
<proteinExistence type="inferred from homology"/>
<keyword evidence="2" id="KW-0805">Transcription regulation</keyword>
<evidence type="ECO:0000256" key="2">
    <source>
        <dbReference type="ARBA" id="ARBA00023015"/>
    </source>
</evidence>
<comment type="subcellular location">
    <subcellularLocation>
        <location evidence="1">Nucleus</location>
    </subcellularLocation>
</comment>
<comment type="similarity">
    <text evidence="7">Belongs to the AP2/ERF transcription factor family. ERF subfamily.</text>
</comment>
<dbReference type="GO" id="GO:0005634">
    <property type="term" value="C:nucleus"/>
    <property type="evidence" value="ECO:0007669"/>
    <property type="project" value="UniProtKB-SubCell"/>
</dbReference>